<sequence>MTIKEKGICIYLLPFAGGGASDMNPLRSKLEKYYNTNCIELPGRGRRWRESFIISIEEAVDDICLQIKDDNHIVIVGHSLGAYLGFMVACRLSLLSSVSYIALSNFAPLARNKLLDNISLLSSPTYIREIVGDRGVLDQLKSYGDEVYFLALNVLKNDLLLSDSFLRYKQKPKMIYDIHFIYGRDEEYTKEDISKWQLSTNSLLFVYSVQGGHFFPQEYPEQVASIICSILEAAEVY</sequence>
<dbReference type="Pfam" id="PF00975">
    <property type="entry name" value="Thioesterase"/>
    <property type="match status" value="1"/>
</dbReference>
<accession>A0A0F9YYX2</accession>
<name>A0A0F9YYX2_9ZZZZ</name>
<comment type="caution">
    <text evidence="3">The sequence shown here is derived from an EMBL/GenBank/DDBJ whole genome shotgun (WGS) entry which is preliminary data.</text>
</comment>
<organism evidence="3">
    <name type="scientific">marine sediment metagenome</name>
    <dbReference type="NCBI Taxonomy" id="412755"/>
    <lineage>
        <taxon>unclassified sequences</taxon>
        <taxon>metagenomes</taxon>
        <taxon>ecological metagenomes</taxon>
    </lineage>
</organism>
<dbReference type="Gene3D" id="3.40.50.1820">
    <property type="entry name" value="alpha/beta hydrolase"/>
    <property type="match status" value="1"/>
</dbReference>
<evidence type="ECO:0000313" key="3">
    <source>
        <dbReference type="EMBL" id="KKO09994.1"/>
    </source>
</evidence>
<evidence type="ECO:0000259" key="2">
    <source>
        <dbReference type="Pfam" id="PF00975"/>
    </source>
</evidence>
<dbReference type="SUPFAM" id="SSF53474">
    <property type="entry name" value="alpha/beta-Hydrolases"/>
    <property type="match status" value="1"/>
</dbReference>
<dbReference type="InterPro" id="IPR001031">
    <property type="entry name" value="Thioesterase"/>
</dbReference>
<proteinExistence type="inferred from homology"/>
<dbReference type="EMBL" id="LAZR01000005">
    <property type="protein sequence ID" value="KKO09994.1"/>
    <property type="molecule type" value="Genomic_DNA"/>
</dbReference>
<dbReference type="AlphaFoldDB" id="A0A0F9YYX2"/>
<dbReference type="PANTHER" id="PTHR11487">
    <property type="entry name" value="THIOESTERASE"/>
    <property type="match status" value="1"/>
</dbReference>
<protein>
    <recommendedName>
        <fullName evidence="2">Thioesterase domain-containing protein</fullName>
    </recommendedName>
</protein>
<dbReference type="PANTHER" id="PTHR11487:SF0">
    <property type="entry name" value="S-ACYL FATTY ACID SYNTHASE THIOESTERASE, MEDIUM CHAIN"/>
    <property type="match status" value="1"/>
</dbReference>
<gene>
    <name evidence="3" type="ORF">LCGC14_0025260</name>
</gene>
<dbReference type="InterPro" id="IPR029058">
    <property type="entry name" value="AB_hydrolase_fold"/>
</dbReference>
<comment type="similarity">
    <text evidence="1">Belongs to the thioesterase family.</text>
</comment>
<dbReference type="GO" id="GO:0008610">
    <property type="term" value="P:lipid biosynthetic process"/>
    <property type="evidence" value="ECO:0007669"/>
    <property type="project" value="TreeGrafter"/>
</dbReference>
<dbReference type="InterPro" id="IPR012223">
    <property type="entry name" value="TEII"/>
</dbReference>
<evidence type="ECO:0000256" key="1">
    <source>
        <dbReference type="ARBA" id="ARBA00007169"/>
    </source>
</evidence>
<reference evidence="3" key="1">
    <citation type="journal article" date="2015" name="Nature">
        <title>Complex archaea that bridge the gap between prokaryotes and eukaryotes.</title>
        <authorList>
            <person name="Spang A."/>
            <person name="Saw J.H."/>
            <person name="Jorgensen S.L."/>
            <person name="Zaremba-Niedzwiedzka K."/>
            <person name="Martijn J."/>
            <person name="Lind A.E."/>
            <person name="van Eijk R."/>
            <person name="Schleper C."/>
            <person name="Guy L."/>
            <person name="Ettema T.J."/>
        </authorList>
    </citation>
    <scope>NUCLEOTIDE SEQUENCE</scope>
</reference>
<feature type="domain" description="Thioesterase" evidence="2">
    <location>
        <begin position="10"/>
        <end position="228"/>
    </location>
</feature>